<sequence length="136" mass="15168">MSPSFCSRLALLPGLRVLPLLADFPYLLSQFLTLCPCSPYFRFHPVCFTAKRLSIIPKVISSSRRALTVLALALPLTISHFPVLVILPSSRATPFPSEPHLGYHFSQDASESQIRLSDSCLCWQSISKMDFSKPTK</sequence>
<dbReference type="Proteomes" id="UP001176941">
    <property type="component" value="Chromosome X"/>
</dbReference>
<feature type="signal peptide" evidence="1">
    <location>
        <begin position="1"/>
        <end position="22"/>
    </location>
</feature>
<name>A0ABN9A8W3_RANTA</name>
<protein>
    <submittedName>
        <fullName evidence="2">Uncharacterized protein</fullName>
    </submittedName>
</protein>
<reference evidence="2" key="1">
    <citation type="submission" date="2023-04" db="EMBL/GenBank/DDBJ databases">
        <authorList>
            <consortium name="ELIXIR-Norway"/>
        </authorList>
    </citation>
    <scope>NUCLEOTIDE SEQUENCE [LARGE SCALE GENOMIC DNA]</scope>
</reference>
<evidence type="ECO:0000313" key="2">
    <source>
        <dbReference type="EMBL" id="CAI9181293.1"/>
    </source>
</evidence>
<evidence type="ECO:0000256" key="1">
    <source>
        <dbReference type="SAM" id="SignalP"/>
    </source>
</evidence>
<dbReference type="EMBL" id="OX460343">
    <property type="protein sequence ID" value="CAI9181293.1"/>
    <property type="molecule type" value="Genomic_DNA"/>
</dbReference>
<keyword evidence="3" id="KW-1185">Reference proteome</keyword>
<proteinExistence type="predicted"/>
<accession>A0ABN9A8W3</accession>
<keyword evidence="1" id="KW-0732">Signal</keyword>
<feature type="chain" id="PRO_5046609381" evidence="1">
    <location>
        <begin position="23"/>
        <end position="136"/>
    </location>
</feature>
<gene>
    <name evidence="2" type="ORF">MRATA1EN1_LOCUS30255</name>
</gene>
<evidence type="ECO:0000313" key="3">
    <source>
        <dbReference type="Proteomes" id="UP001176941"/>
    </source>
</evidence>
<organism evidence="2 3">
    <name type="scientific">Rangifer tarandus platyrhynchus</name>
    <name type="common">Svalbard reindeer</name>
    <dbReference type="NCBI Taxonomy" id="3082113"/>
    <lineage>
        <taxon>Eukaryota</taxon>
        <taxon>Metazoa</taxon>
        <taxon>Chordata</taxon>
        <taxon>Craniata</taxon>
        <taxon>Vertebrata</taxon>
        <taxon>Euteleostomi</taxon>
        <taxon>Mammalia</taxon>
        <taxon>Eutheria</taxon>
        <taxon>Laurasiatheria</taxon>
        <taxon>Artiodactyla</taxon>
        <taxon>Ruminantia</taxon>
        <taxon>Pecora</taxon>
        <taxon>Cervidae</taxon>
        <taxon>Odocoileinae</taxon>
        <taxon>Rangifer</taxon>
    </lineage>
</organism>